<dbReference type="AlphaFoldDB" id="A0A109J9K4"/>
<organism evidence="2 3">
    <name type="scientific">Rhizobium altiplani</name>
    <dbReference type="NCBI Taxonomy" id="1864509"/>
    <lineage>
        <taxon>Bacteria</taxon>
        <taxon>Pseudomonadati</taxon>
        <taxon>Pseudomonadota</taxon>
        <taxon>Alphaproteobacteria</taxon>
        <taxon>Hyphomicrobiales</taxon>
        <taxon>Rhizobiaceae</taxon>
        <taxon>Rhizobium/Agrobacterium group</taxon>
        <taxon>Rhizobium</taxon>
    </lineage>
</organism>
<dbReference type="SUPFAM" id="SSF50199">
    <property type="entry name" value="Staphylococcal nuclease"/>
    <property type="match status" value="1"/>
</dbReference>
<keyword evidence="3" id="KW-1185">Reference proteome</keyword>
<name>A0A109J9K4_9HYPH</name>
<dbReference type="EMBL" id="LNCD01000120">
    <property type="protein sequence ID" value="KWV44864.1"/>
    <property type="molecule type" value="Genomic_DNA"/>
</dbReference>
<evidence type="ECO:0008006" key="4">
    <source>
        <dbReference type="Google" id="ProtNLM"/>
    </source>
</evidence>
<evidence type="ECO:0000313" key="2">
    <source>
        <dbReference type="EMBL" id="KWV44864.1"/>
    </source>
</evidence>
<dbReference type="InterPro" id="IPR035437">
    <property type="entry name" value="SNase_OB-fold_sf"/>
</dbReference>
<comment type="caution">
    <text evidence="2">The sequence shown here is derived from an EMBL/GenBank/DDBJ whole genome shotgun (WGS) entry which is preliminary data.</text>
</comment>
<accession>A0A109J9K4</accession>
<feature type="region of interest" description="Disordered" evidence="1">
    <location>
        <begin position="40"/>
        <end position="60"/>
    </location>
</feature>
<proteinExistence type="predicted"/>
<sequence>MRPAAILTAVAGIGIVADLIAAGGQRLGSTIDPAETAAPMEAQVPPPAPTAQPTPNPEASMNARRVDEASQFYPAVIDGKPLERIAPVVPEQPANPAKDRGVNLVRPIAESAGVLAFGDRRLQLAGIDPTPADKTCIDSGGREWPCGMLAKTNLRLLLRLRAVRCDLDSAEWTGTVTAACRIGTQDISQWLVENGWAEAAKGSALAEAGEKAKQAGKGIHGNDPRSLAETSGPEDLPSDLPPDGL</sequence>
<feature type="region of interest" description="Disordered" evidence="1">
    <location>
        <begin position="204"/>
        <end position="245"/>
    </location>
</feature>
<dbReference type="Gene3D" id="2.40.50.90">
    <property type="match status" value="1"/>
</dbReference>
<feature type="compositionally biased region" description="Pro residues" evidence="1">
    <location>
        <begin position="44"/>
        <end position="56"/>
    </location>
</feature>
<gene>
    <name evidence="2" type="ORF">AS026_01770</name>
</gene>
<dbReference type="Proteomes" id="UP000068164">
    <property type="component" value="Unassembled WGS sequence"/>
</dbReference>
<protein>
    <recommendedName>
        <fullName evidence="4">Nuclease</fullName>
    </recommendedName>
</protein>
<reference evidence="2 3" key="1">
    <citation type="submission" date="2015-11" db="EMBL/GenBank/DDBJ databases">
        <title>Draft Genome Sequence of the Strain BR 10423 (Rhizobium sp.) isolated from nodules of Mimosa pudica.</title>
        <authorList>
            <person name="Barauna A.C."/>
            <person name="Zilli J.E."/>
            <person name="Simoes-Araujo J.L."/>
            <person name="Reis V.M."/>
            <person name="James E.K."/>
            <person name="Reis F.B.Jr."/>
            <person name="Rouws L.F."/>
            <person name="Passos S.R."/>
            <person name="Gois S.R."/>
        </authorList>
    </citation>
    <scope>NUCLEOTIDE SEQUENCE [LARGE SCALE GENOMIC DNA]</scope>
    <source>
        <strain evidence="2 3">BR10423</strain>
    </source>
</reference>
<evidence type="ECO:0000256" key="1">
    <source>
        <dbReference type="SAM" id="MobiDB-lite"/>
    </source>
</evidence>
<evidence type="ECO:0000313" key="3">
    <source>
        <dbReference type="Proteomes" id="UP000068164"/>
    </source>
</evidence>
<dbReference type="RefSeq" id="WP_062373311.1">
    <property type="nucleotide sequence ID" value="NZ_LNCD01000120.1"/>
</dbReference>
<dbReference type="OrthoDB" id="9810674at2"/>